<evidence type="ECO:0000313" key="1">
    <source>
        <dbReference type="EMBL" id="CAI65673.1"/>
    </source>
</evidence>
<dbReference type="RefSeq" id="YP_294004.1">
    <property type="nucleotide sequence ID" value="NC_007346.1"/>
</dbReference>
<organism evidence="1 2">
    <name type="scientific">Emiliania huxleyi virus 86 (isolate United Kingdom/English Channel/1999)</name>
    <name type="common">EhV-86</name>
    <dbReference type="NCBI Taxonomy" id="654925"/>
    <lineage>
        <taxon>Viruses</taxon>
        <taxon>Varidnaviria</taxon>
        <taxon>Bamfordvirae</taxon>
        <taxon>Nucleocytoviricota</taxon>
        <taxon>Megaviricetes</taxon>
        <taxon>Algavirales</taxon>
        <taxon>Phycodnaviridae</taxon>
        <taxon>Coccolithovirus</taxon>
        <taxon>Coccolithovirus huxleyi</taxon>
        <taxon>Emiliania huxleyi virus 86</taxon>
    </lineage>
</organism>
<gene>
    <name evidence="1" type="ORF">EhV249</name>
</gene>
<reference evidence="1 2" key="1">
    <citation type="journal article" date="2005" name="Science">
        <title>Complete genome sequence and lytic phase transcription profile of a Coccolithovirus.</title>
        <authorList>
            <person name="Wilson W.H."/>
            <person name="Schroeder D.C."/>
            <person name="Allen M.J."/>
            <person name="Holden M.T.G."/>
            <person name="Parkhill J."/>
            <person name="Barrell B.G."/>
            <person name="Churcher C."/>
            <person name="Hamlin N."/>
            <person name="Mungall K."/>
            <person name="Norbertczak H."/>
            <person name="Quail M.A."/>
            <person name="Price C."/>
            <person name="Rabbinowitsch E."/>
            <person name="Walker D."/>
            <person name="Craigon M."/>
            <person name="Roy D."/>
            <person name="Ghazal P."/>
        </authorList>
    </citation>
    <scope>NUCLEOTIDE SEQUENCE [LARGE SCALE GENOMIC DNA]</scope>
    <source>
        <strain evidence="2">Isolate United Kingdom/English Channel/1999</strain>
    </source>
</reference>
<organismHost>
    <name type="scientific">Emiliania huxleyi</name>
    <name type="common">Coccolithophore</name>
    <name type="synonym">Pontosphaera huxleyi</name>
    <dbReference type="NCBI Taxonomy" id="2903"/>
</organismHost>
<keyword evidence="2" id="KW-1185">Reference proteome</keyword>
<sequence>MQLSCFRSFLIMTINQVTEQIQRYAITQALCLKSRYNMYLSNYEILTNAQDIIGDTSIQTIDETCNILFGAGYRSYAHEIATHLVKVGIGFAHIRAALSDNDPSYIGAMVHGNVIKSWGDLNDPTTLEFVKIYSELRKRRIDECLATVP</sequence>
<dbReference type="KEGG" id="vg:3654811"/>
<evidence type="ECO:0000313" key="2">
    <source>
        <dbReference type="Proteomes" id="UP000000863"/>
    </source>
</evidence>
<accession>Q4A2N3</accession>
<dbReference type="EMBL" id="AJ890364">
    <property type="protein sequence ID" value="CAI65673.1"/>
    <property type="molecule type" value="Genomic_DNA"/>
</dbReference>
<dbReference type="Proteomes" id="UP000000863">
    <property type="component" value="Segment"/>
</dbReference>
<name>Q4A2N3_EHV8U</name>
<protein>
    <submittedName>
        <fullName evidence="1">Uncharacterized protein</fullName>
    </submittedName>
</protein>
<dbReference type="GeneID" id="3654811"/>
<proteinExistence type="predicted"/>